<dbReference type="CDD" id="cd02440">
    <property type="entry name" value="AdoMet_MTases"/>
    <property type="match status" value="1"/>
</dbReference>
<dbReference type="AlphaFoldDB" id="A0A926UPQ6"/>
<keyword evidence="1" id="KW-0808">Transferase</keyword>
<comment type="caution">
    <text evidence="1">The sequence shown here is derived from an EMBL/GenBank/DDBJ whole genome shotgun (WGS) entry which is preliminary data.</text>
</comment>
<accession>A0A926UPQ6</accession>
<reference evidence="1" key="1">
    <citation type="journal article" date="2015" name="ISME J.">
        <title>Draft Genome Sequence of Streptomyces incarnatus NRRL8089, which Produces the Nucleoside Antibiotic Sinefungin.</title>
        <authorList>
            <person name="Oshima K."/>
            <person name="Hattori M."/>
            <person name="Shimizu H."/>
            <person name="Fukuda K."/>
            <person name="Nemoto M."/>
            <person name="Inagaki K."/>
            <person name="Tamura T."/>
        </authorList>
    </citation>
    <scope>NUCLEOTIDE SEQUENCE</scope>
    <source>
        <strain evidence="1">FACHB-1277</strain>
    </source>
</reference>
<gene>
    <name evidence="1" type="ORF">H6F44_01165</name>
</gene>
<dbReference type="Gene3D" id="3.40.50.150">
    <property type="entry name" value="Vaccinia Virus protein VP39"/>
    <property type="match status" value="1"/>
</dbReference>
<dbReference type="InterPro" id="IPR029063">
    <property type="entry name" value="SAM-dependent_MTases_sf"/>
</dbReference>
<reference evidence="1" key="2">
    <citation type="submission" date="2020-08" db="EMBL/GenBank/DDBJ databases">
        <authorList>
            <person name="Chen M."/>
            <person name="Teng W."/>
            <person name="Zhao L."/>
            <person name="Hu C."/>
            <person name="Zhou Y."/>
            <person name="Han B."/>
            <person name="Song L."/>
            <person name="Shu W."/>
        </authorList>
    </citation>
    <scope>NUCLEOTIDE SEQUENCE</scope>
    <source>
        <strain evidence="1">FACHB-1277</strain>
    </source>
</reference>
<dbReference type="SUPFAM" id="SSF53335">
    <property type="entry name" value="S-adenosyl-L-methionine-dependent methyltransferases"/>
    <property type="match status" value="1"/>
</dbReference>
<dbReference type="Proteomes" id="UP000631421">
    <property type="component" value="Unassembled WGS sequence"/>
</dbReference>
<evidence type="ECO:0000313" key="2">
    <source>
        <dbReference type="Proteomes" id="UP000631421"/>
    </source>
</evidence>
<keyword evidence="2" id="KW-1185">Reference proteome</keyword>
<keyword evidence="1" id="KW-0489">Methyltransferase</keyword>
<organism evidence="1 2">
    <name type="scientific">Pseudanabaena cinerea FACHB-1277</name>
    <dbReference type="NCBI Taxonomy" id="2949581"/>
    <lineage>
        <taxon>Bacteria</taxon>
        <taxon>Bacillati</taxon>
        <taxon>Cyanobacteriota</taxon>
        <taxon>Cyanophyceae</taxon>
        <taxon>Pseudanabaenales</taxon>
        <taxon>Pseudanabaenaceae</taxon>
        <taxon>Pseudanabaena</taxon>
        <taxon>Pseudanabaena cinerea</taxon>
    </lineage>
</organism>
<dbReference type="EMBL" id="JACJPY010000002">
    <property type="protein sequence ID" value="MBD2148742.1"/>
    <property type="molecule type" value="Genomic_DNA"/>
</dbReference>
<dbReference type="RefSeq" id="WP_190349083.1">
    <property type="nucleotide sequence ID" value="NZ_JACJPY010000002.1"/>
</dbReference>
<protein>
    <submittedName>
        <fullName evidence="1">Class I SAM-dependent methyltransferase</fullName>
    </submittedName>
</protein>
<evidence type="ECO:0000313" key="1">
    <source>
        <dbReference type="EMBL" id="MBD2148742.1"/>
    </source>
</evidence>
<dbReference type="GO" id="GO:0008168">
    <property type="term" value="F:methyltransferase activity"/>
    <property type="evidence" value="ECO:0007669"/>
    <property type="project" value="UniProtKB-KW"/>
</dbReference>
<dbReference type="Pfam" id="PF13489">
    <property type="entry name" value="Methyltransf_23"/>
    <property type="match status" value="1"/>
</dbReference>
<dbReference type="GO" id="GO:0032259">
    <property type="term" value="P:methylation"/>
    <property type="evidence" value="ECO:0007669"/>
    <property type="project" value="UniProtKB-KW"/>
</dbReference>
<name>A0A926UPQ6_9CYAN</name>
<proteinExistence type="predicted"/>
<sequence>METKLYQEMYELESQHWWFRARREILTSLIWQYLPQGKILDVGCGTGFILEAFKTESASKYEAWGIDIEAIAVQVCHDKGLTQVTQGVLEKNSLPEHDFDLVMFLDMIEHLDHDLSALLMAKHYLKPQGQILITVPAYQFLWSAHDEIHHHKRRYTKKSLTELLNQAGYEIVFVSYLNTFLFPLIVITRLVGNLNQRHHSSDAKLPSTLINNLLYQVFKLEKNLLSQISLPFGVSIVCLAKNRFP</sequence>
<dbReference type="PANTHER" id="PTHR43861">
    <property type="entry name" value="TRANS-ACONITATE 2-METHYLTRANSFERASE-RELATED"/>
    <property type="match status" value="1"/>
</dbReference>
<dbReference type="PANTHER" id="PTHR43861:SF6">
    <property type="entry name" value="METHYLTRANSFERASE TYPE 11"/>
    <property type="match status" value="1"/>
</dbReference>